<dbReference type="EMBL" id="JACXJA010000020">
    <property type="protein sequence ID" value="MBD2863527.1"/>
    <property type="molecule type" value="Genomic_DNA"/>
</dbReference>
<dbReference type="InterPro" id="IPR024029">
    <property type="entry name" value="Pyridox_Oxase_FMN-dep"/>
</dbReference>
<reference evidence="2" key="1">
    <citation type="submission" date="2020-09" db="EMBL/GenBank/DDBJ databases">
        <title>A novel bacterium of genus Paenibacillus, isolated from South China Sea.</title>
        <authorList>
            <person name="Huang H."/>
            <person name="Mo K."/>
            <person name="Hu Y."/>
        </authorList>
    </citation>
    <scope>NUCLEOTIDE SEQUENCE</scope>
    <source>
        <strain evidence="2">IB182363</strain>
    </source>
</reference>
<evidence type="ECO:0000313" key="3">
    <source>
        <dbReference type="Proteomes" id="UP000639396"/>
    </source>
</evidence>
<protein>
    <submittedName>
        <fullName evidence="2">Pyridoxamine 5'-phosphate oxidase family protein</fullName>
    </submittedName>
</protein>
<dbReference type="Proteomes" id="UP000639396">
    <property type="component" value="Unassembled WGS sequence"/>
</dbReference>
<comment type="caution">
    <text evidence="2">The sequence shown here is derived from an EMBL/GenBank/DDBJ whole genome shotgun (WGS) entry which is preliminary data.</text>
</comment>
<organism evidence="2 3">
    <name type="scientific">Paenibacillus oceani</name>
    <dbReference type="NCBI Taxonomy" id="2772510"/>
    <lineage>
        <taxon>Bacteria</taxon>
        <taxon>Bacillati</taxon>
        <taxon>Bacillota</taxon>
        <taxon>Bacilli</taxon>
        <taxon>Bacillales</taxon>
        <taxon>Paenibacillaceae</taxon>
        <taxon>Paenibacillus</taxon>
    </lineage>
</organism>
<sequence length="209" mass="23412">MHPVNYTRIVSSEEELRSIIGFPSELVDRKVIASIDSHCRDFINRSPFLVLSTSDASGCCDVSPRGDAPGFVQVLDDQRLIIPERPGNRRIDSMRNLLSNPRVGLIFFIPGMGETLRINGRACIIRDEDLLEPMAVNGKRPLLGIAVEAEECFLHCAKAMKRSRLWEPESWSGLLPSASKILADHAKLPGITAEQIEERLREGYAQRLY</sequence>
<dbReference type="SUPFAM" id="SSF50475">
    <property type="entry name" value="FMN-binding split barrel"/>
    <property type="match status" value="1"/>
</dbReference>
<accession>A0A927CBH0</accession>
<gene>
    <name evidence="2" type="ORF">IDH45_16150</name>
</gene>
<dbReference type="PANTHER" id="PTHR42815">
    <property type="entry name" value="FAD-BINDING, PUTATIVE (AFU_ORTHOLOGUE AFUA_6G07600)-RELATED"/>
    <property type="match status" value="1"/>
</dbReference>
<evidence type="ECO:0000313" key="2">
    <source>
        <dbReference type="EMBL" id="MBD2863527.1"/>
    </source>
</evidence>
<feature type="domain" description="Pyridoxamine 5'-phosphate oxidase N-terminal" evidence="1">
    <location>
        <begin position="36"/>
        <end position="152"/>
    </location>
</feature>
<name>A0A927CBH0_9BACL</name>
<dbReference type="NCBIfam" id="TIGR04025">
    <property type="entry name" value="PPOX_FMN_DR2398"/>
    <property type="match status" value="1"/>
</dbReference>
<dbReference type="Gene3D" id="2.30.110.10">
    <property type="entry name" value="Electron Transport, Fmn-binding Protein, Chain A"/>
    <property type="match status" value="1"/>
</dbReference>
<dbReference type="PANTHER" id="PTHR42815:SF2">
    <property type="entry name" value="FAD-BINDING, PUTATIVE (AFU_ORTHOLOGUE AFUA_6G07600)-RELATED"/>
    <property type="match status" value="1"/>
</dbReference>
<keyword evidence="3" id="KW-1185">Reference proteome</keyword>
<proteinExistence type="predicted"/>
<dbReference type="InterPro" id="IPR011576">
    <property type="entry name" value="Pyridox_Oxase_N"/>
</dbReference>
<evidence type="ECO:0000259" key="1">
    <source>
        <dbReference type="Pfam" id="PF01243"/>
    </source>
</evidence>
<dbReference type="AlphaFoldDB" id="A0A927CBH0"/>
<dbReference type="Pfam" id="PF01243">
    <property type="entry name" value="PNPOx_N"/>
    <property type="match status" value="1"/>
</dbReference>
<dbReference type="InterPro" id="IPR012349">
    <property type="entry name" value="Split_barrel_FMN-bd"/>
</dbReference>